<keyword evidence="2 8" id="KW-0812">Transmembrane</keyword>
<dbReference type="GO" id="GO:0005886">
    <property type="term" value="C:plasma membrane"/>
    <property type="evidence" value="ECO:0007669"/>
    <property type="project" value="TreeGrafter"/>
</dbReference>
<dbReference type="Proteomes" id="UP000762676">
    <property type="component" value="Unassembled WGS sequence"/>
</dbReference>
<feature type="transmembrane region" description="Helical" evidence="8">
    <location>
        <begin position="283"/>
        <end position="311"/>
    </location>
</feature>
<gene>
    <name evidence="10" type="ORF">ElyMa_006839200</name>
</gene>
<keyword evidence="6 10" id="KW-0675">Receptor</keyword>
<protein>
    <submittedName>
        <fullName evidence="10">Neuromedin-U receptor 1</fullName>
    </submittedName>
</protein>
<evidence type="ECO:0000256" key="8">
    <source>
        <dbReference type="SAM" id="Phobius"/>
    </source>
</evidence>
<dbReference type="Gene3D" id="1.20.1070.10">
    <property type="entry name" value="Rhodopsin 7-helix transmembrane proteins"/>
    <property type="match status" value="1"/>
</dbReference>
<dbReference type="GO" id="GO:0008188">
    <property type="term" value="F:neuropeptide receptor activity"/>
    <property type="evidence" value="ECO:0007669"/>
    <property type="project" value="TreeGrafter"/>
</dbReference>
<dbReference type="InterPro" id="IPR000276">
    <property type="entry name" value="GPCR_Rhodpsn"/>
</dbReference>
<dbReference type="AlphaFoldDB" id="A0AAV4J5I6"/>
<keyword evidence="11" id="KW-1185">Reference proteome</keyword>
<comment type="caution">
    <text evidence="10">The sequence shown here is derived from an EMBL/GenBank/DDBJ whole genome shotgun (WGS) entry which is preliminary data.</text>
</comment>
<organism evidence="10 11">
    <name type="scientific">Elysia marginata</name>
    <dbReference type="NCBI Taxonomy" id="1093978"/>
    <lineage>
        <taxon>Eukaryota</taxon>
        <taxon>Metazoa</taxon>
        <taxon>Spiralia</taxon>
        <taxon>Lophotrochozoa</taxon>
        <taxon>Mollusca</taxon>
        <taxon>Gastropoda</taxon>
        <taxon>Heterobranchia</taxon>
        <taxon>Euthyneura</taxon>
        <taxon>Panpulmonata</taxon>
        <taxon>Sacoglossa</taxon>
        <taxon>Placobranchoidea</taxon>
        <taxon>Plakobranchidae</taxon>
        <taxon>Elysia</taxon>
    </lineage>
</organism>
<keyword evidence="5 8" id="KW-0472">Membrane</keyword>
<dbReference type="InterPro" id="IPR017452">
    <property type="entry name" value="GPCR_Rhodpsn_7TM"/>
</dbReference>
<dbReference type="PANTHER" id="PTHR24243">
    <property type="entry name" value="G-PROTEIN COUPLED RECEPTOR"/>
    <property type="match status" value="1"/>
</dbReference>
<reference evidence="10 11" key="1">
    <citation type="journal article" date="2021" name="Elife">
        <title>Chloroplast acquisition without the gene transfer in kleptoplastic sea slugs, Plakobranchus ocellatus.</title>
        <authorList>
            <person name="Maeda T."/>
            <person name="Takahashi S."/>
            <person name="Yoshida T."/>
            <person name="Shimamura S."/>
            <person name="Takaki Y."/>
            <person name="Nagai Y."/>
            <person name="Toyoda A."/>
            <person name="Suzuki Y."/>
            <person name="Arimoto A."/>
            <person name="Ishii H."/>
            <person name="Satoh N."/>
            <person name="Nishiyama T."/>
            <person name="Hasebe M."/>
            <person name="Maruyama T."/>
            <person name="Minagawa J."/>
            <person name="Obokata J."/>
            <person name="Shigenobu S."/>
        </authorList>
    </citation>
    <scope>NUCLEOTIDE SEQUENCE [LARGE SCALE GENOMIC DNA]</scope>
</reference>
<keyword evidence="3 8" id="KW-1133">Transmembrane helix</keyword>
<evidence type="ECO:0000313" key="10">
    <source>
        <dbReference type="EMBL" id="GFS18093.1"/>
    </source>
</evidence>
<dbReference type="PROSITE" id="PS50262">
    <property type="entry name" value="G_PROTEIN_RECEP_F1_2"/>
    <property type="match status" value="1"/>
</dbReference>
<keyword evidence="7" id="KW-0807">Transducer</keyword>
<comment type="subcellular location">
    <subcellularLocation>
        <location evidence="1">Membrane</location>
        <topology evidence="1">Multi-pass membrane protein</topology>
    </subcellularLocation>
</comment>
<evidence type="ECO:0000256" key="5">
    <source>
        <dbReference type="ARBA" id="ARBA00023136"/>
    </source>
</evidence>
<evidence type="ECO:0000256" key="1">
    <source>
        <dbReference type="ARBA" id="ARBA00004141"/>
    </source>
</evidence>
<evidence type="ECO:0000256" key="6">
    <source>
        <dbReference type="ARBA" id="ARBA00023170"/>
    </source>
</evidence>
<dbReference type="PRINTS" id="PR00237">
    <property type="entry name" value="GPCRRHODOPSN"/>
</dbReference>
<evidence type="ECO:0000313" key="11">
    <source>
        <dbReference type="Proteomes" id="UP000762676"/>
    </source>
</evidence>
<proteinExistence type="predicted"/>
<feature type="domain" description="G-protein coupled receptors family 1 profile" evidence="9">
    <location>
        <begin position="302"/>
        <end position="345"/>
    </location>
</feature>
<feature type="transmembrane region" description="Helical" evidence="8">
    <location>
        <begin position="323"/>
        <end position="342"/>
    </location>
</feature>
<evidence type="ECO:0000256" key="3">
    <source>
        <dbReference type="ARBA" id="ARBA00022989"/>
    </source>
</evidence>
<dbReference type="EMBL" id="BMAT01013679">
    <property type="protein sequence ID" value="GFS18093.1"/>
    <property type="molecule type" value="Genomic_DNA"/>
</dbReference>
<evidence type="ECO:0000256" key="2">
    <source>
        <dbReference type="ARBA" id="ARBA00022692"/>
    </source>
</evidence>
<dbReference type="PANTHER" id="PTHR24243:SF208">
    <property type="entry name" value="PYROKININ-1 RECEPTOR"/>
    <property type="match status" value="1"/>
</dbReference>
<sequence>MEQDKYYFILNNEACCQLHLFVHDNSHSLYTERQQQQQQKQQEIYQHQDLYVQQRTTPRLVNLFSPLQEDINRQSLPTSGLDITAGDNGLQSYSTLTSTSTTLASHSFPNGNHLNHHYGKHPEASLIASSLCSSSDKPTVPQSASSVPPEPRCPNVIYSYDTTSESFSTLLRDGINNSLFPGPNATWEDIRHVTSDYGSDNITVLCTPYSSSTGGDVDGSPHVIFENSLLNNTFTAVTSTHTYTPNVSSLLQSLQNLSEVNFSIVSKDDYLQMYLGKRYLSSAAMVALMSIYSLIFFTGVLGNVCTCLVIARNRFLHTATNYYLFSLAISDVLTLLLGKYILQTS</sequence>
<dbReference type="SUPFAM" id="SSF81321">
    <property type="entry name" value="Family A G protein-coupled receptor-like"/>
    <property type="match status" value="1"/>
</dbReference>
<evidence type="ECO:0000256" key="7">
    <source>
        <dbReference type="ARBA" id="ARBA00023224"/>
    </source>
</evidence>
<evidence type="ECO:0000256" key="4">
    <source>
        <dbReference type="ARBA" id="ARBA00023040"/>
    </source>
</evidence>
<accession>A0AAV4J5I6</accession>
<keyword evidence="4" id="KW-0297">G-protein coupled receptor</keyword>
<name>A0AAV4J5I6_9GAST</name>
<evidence type="ECO:0000259" key="9">
    <source>
        <dbReference type="PROSITE" id="PS50262"/>
    </source>
</evidence>